<reference evidence="5 6" key="1">
    <citation type="journal article" date="2010" name="Nature">
        <title>Genome sequence of the palaeopolyploid soybean.</title>
        <authorList>
            <person name="Schmutz J."/>
            <person name="Cannon S.B."/>
            <person name="Schlueter J."/>
            <person name="Ma J."/>
            <person name="Mitros T."/>
            <person name="Nelson W."/>
            <person name="Hyten D.L."/>
            <person name="Song Q."/>
            <person name="Thelen J.J."/>
            <person name="Cheng J."/>
            <person name="Xu D."/>
            <person name="Hellsten U."/>
            <person name="May G.D."/>
            <person name="Yu Y."/>
            <person name="Sakurai T."/>
            <person name="Umezawa T."/>
            <person name="Bhattacharyya M.K."/>
            <person name="Sandhu D."/>
            <person name="Valliyodan B."/>
            <person name="Lindquist E."/>
            <person name="Peto M."/>
            <person name="Grant D."/>
            <person name="Shu S."/>
            <person name="Goodstein D."/>
            <person name="Barry K."/>
            <person name="Futrell-Griggs M."/>
            <person name="Abernathy B."/>
            <person name="Du J."/>
            <person name="Tian Z."/>
            <person name="Zhu L."/>
            <person name="Gill N."/>
            <person name="Joshi T."/>
            <person name="Libault M."/>
            <person name="Sethuraman A."/>
            <person name="Zhang X.-C."/>
            <person name="Shinozaki K."/>
            <person name="Nguyen H.T."/>
            <person name="Wing R.A."/>
            <person name="Cregan P."/>
            <person name="Specht J."/>
            <person name="Grimwood J."/>
            <person name="Rokhsar D."/>
            <person name="Stacey G."/>
            <person name="Shoemaker R.C."/>
            <person name="Jackson S.A."/>
        </authorList>
    </citation>
    <scope>NUCLEOTIDE SEQUENCE</scope>
    <source>
        <strain evidence="6">cv. Williams 82</strain>
        <tissue evidence="5">Callus</tissue>
    </source>
</reference>
<dbReference type="EMBL" id="CM000853">
    <property type="protein sequence ID" value="KRG91673.1"/>
    <property type="molecule type" value="Genomic_DNA"/>
</dbReference>
<evidence type="ECO:0000313" key="5">
    <source>
        <dbReference type="EMBL" id="KRG91673.1"/>
    </source>
</evidence>
<accession>A0A0R0EC60</accession>
<keyword evidence="7" id="KW-1185">Reference proteome</keyword>
<name>A0A0R0EC60_SOYBN</name>
<sequence>MMGSNEIEHLSEDVLDRGFEFDSQQKKDLKQMEIESQGEKFYGASSEEDEDVNKSLPQVASSSRRGLEHCITAPVGTERNPLIVDDDIFLSRSTTGKWEFPRQDTILDRLSEKVKQLITNLVKIQNDGTVEVDIEMSASVAPELLELQSFAKSTMRESLSSESKKSVPRLQIVILVVGTRGDVQPFLAIAKRLQEYGHHVRLATHDNFKTFVKSANVDFYPLGGDPRILAGYMARNKGLIPSGPAEISVQRKQLKAIIDSLPPACTAPDMETGVPFRAQAIIANPPAYGHVHVAEALAVPLHIFFTMPWTPTYEFPHPLARVPQSAGYWLSYIIVDLLIWWGMRRIINNFRKATLKLAPIAYFSMYRGSISHLPTSYMWSPHVVPKPSGMDKD</sequence>
<keyword evidence="3" id="KW-0472">Membrane</keyword>
<dbReference type="PANTHER" id="PTHR48050">
    <property type="entry name" value="STEROL 3-BETA-GLUCOSYLTRANSFERASE"/>
    <property type="match status" value="1"/>
</dbReference>
<keyword evidence="1" id="KW-0808">Transferase</keyword>
<dbReference type="ExpressionAtlas" id="A0A0R0EC60">
    <property type="expression patterns" value="baseline and differential"/>
</dbReference>
<feature type="transmembrane region" description="Helical" evidence="3">
    <location>
        <begin position="326"/>
        <end position="343"/>
    </location>
</feature>
<keyword evidence="3" id="KW-0812">Transmembrane</keyword>
<evidence type="ECO:0000313" key="7">
    <source>
        <dbReference type="Proteomes" id="UP000008827"/>
    </source>
</evidence>
<dbReference type="EnsemblPlants" id="KRG91673">
    <property type="protein sequence ID" value="KRG91673"/>
    <property type="gene ID" value="GLYMA_20G167900"/>
</dbReference>
<evidence type="ECO:0000256" key="2">
    <source>
        <dbReference type="SAM" id="MobiDB-lite"/>
    </source>
</evidence>
<dbReference type="InterPro" id="IPR050426">
    <property type="entry name" value="Glycosyltransferase_28"/>
</dbReference>
<dbReference type="InterPro" id="IPR004276">
    <property type="entry name" value="GlycoTrans_28_N"/>
</dbReference>
<gene>
    <name evidence="6" type="primary">LOC100800091</name>
    <name evidence="5" type="ORF">GLYMA_20G167900</name>
</gene>
<dbReference type="InterPro" id="IPR002213">
    <property type="entry name" value="UDP_glucos_trans"/>
</dbReference>
<dbReference type="CDD" id="cd03784">
    <property type="entry name" value="GT1_Gtf-like"/>
    <property type="match status" value="1"/>
</dbReference>
<dbReference type="AlphaFoldDB" id="A0A0R0EC60"/>
<evidence type="ECO:0000256" key="3">
    <source>
        <dbReference type="SAM" id="Phobius"/>
    </source>
</evidence>
<reference evidence="6" key="2">
    <citation type="submission" date="2018-02" db="UniProtKB">
        <authorList>
            <consortium name="EnsemblPlants"/>
        </authorList>
    </citation>
    <scope>IDENTIFICATION</scope>
    <source>
        <strain evidence="6">Williams 82</strain>
    </source>
</reference>
<keyword evidence="3" id="KW-1133">Transmembrane helix</keyword>
<evidence type="ECO:0000256" key="1">
    <source>
        <dbReference type="ARBA" id="ARBA00022679"/>
    </source>
</evidence>
<reference evidence="5" key="3">
    <citation type="submission" date="2018-07" db="EMBL/GenBank/DDBJ databases">
        <title>WGS assembly of Glycine max.</title>
        <authorList>
            <person name="Schmutz J."/>
            <person name="Cannon S."/>
            <person name="Schlueter J."/>
            <person name="Ma J."/>
            <person name="Mitros T."/>
            <person name="Nelson W."/>
            <person name="Hyten D."/>
            <person name="Song Q."/>
            <person name="Thelen J."/>
            <person name="Cheng J."/>
            <person name="Xu D."/>
            <person name="Hellsten U."/>
            <person name="May G."/>
            <person name="Yu Y."/>
            <person name="Sakurai T."/>
            <person name="Umezawa T."/>
            <person name="Bhattacharyya M."/>
            <person name="Sandhu D."/>
            <person name="Valliyodan B."/>
            <person name="Lindquist E."/>
            <person name="Peto M."/>
            <person name="Grant D."/>
            <person name="Shu S."/>
            <person name="Goodstein D."/>
            <person name="Barry K."/>
            <person name="Futrell-Griggs M."/>
            <person name="Abernathy B."/>
            <person name="Du J."/>
            <person name="Tian Z."/>
            <person name="Zhu L."/>
            <person name="Gill N."/>
            <person name="Joshi T."/>
            <person name="Libault M."/>
            <person name="Sethuraman A."/>
            <person name="Zhang X."/>
            <person name="Shinozaki K."/>
            <person name="Nguyen H."/>
            <person name="Wing R."/>
            <person name="Cregan P."/>
            <person name="Specht J."/>
            <person name="Grimwood J."/>
            <person name="Rokhsar D."/>
            <person name="Stacey G."/>
            <person name="Shoemaker R."/>
            <person name="Jackson S."/>
        </authorList>
    </citation>
    <scope>NUCLEOTIDE SEQUENCE</scope>
    <source>
        <tissue evidence="5">Callus</tissue>
    </source>
</reference>
<feature type="domain" description="Glycosyltransferase family 28 N-terminal" evidence="4">
    <location>
        <begin position="172"/>
        <end position="315"/>
    </location>
</feature>
<dbReference type="PANTHER" id="PTHR48050:SF16">
    <property type="entry name" value="STEROL 3-BETA-GLUCOSYLTRANSFERASE UGT80B1"/>
    <property type="match status" value="1"/>
</dbReference>
<proteinExistence type="predicted"/>
<dbReference type="Pfam" id="PF03033">
    <property type="entry name" value="Glyco_transf_28"/>
    <property type="match status" value="1"/>
</dbReference>
<dbReference type="GO" id="GO:0005975">
    <property type="term" value="P:carbohydrate metabolic process"/>
    <property type="evidence" value="ECO:0007669"/>
    <property type="project" value="InterPro"/>
</dbReference>
<evidence type="ECO:0000313" key="6">
    <source>
        <dbReference type="EnsemblPlants" id="KRG91673"/>
    </source>
</evidence>
<dbReference type="Gramene" id="KRG91673">
    <property type="protein sequence ID" value="KRG91673"/>
    <property type="gene ID" value="GLYMA_20G167900"/>
</dbReference>
<feature type="region of interest" description="Disordered" evidence="2">
    <location>
        <begin position="26"/>
        <end position="60"/>
    </location>
</feature>
<evidence type="ECO:0000259" key="4">
    <source>
        <dbReference type="Pfam" id="PF03033"/>
    </source>
</evidence>
<dbReference type="Proteomes" id="UP000008827">
    <property type="component" value="Chromosome 20"/>
</dbReference>
<protein>
    <recommendedName>
        <fullName evidence="4">Glycosyltransferase family 28 N-terminal domain-containing protein</fullName>
    </recommendedName>
</protein>
<dbReference type="Gene3D" id="3.40.50.2000">
    <property type="entry name" value="Glycogen Phosphorylase B"/>
    <property type="match status" value="1"/>
</dbReference>
<dbReference type="GO" id="GO:0016906">
    <property type="term" value="F:sterol 3-beta-glucosyltransferase activity"/>
    <property type="evidence" value="ECO:0007669"/>
    <property type="project" value="UniProtKB-ARBA"/>
</dbReference>
<organism evidence="5">
    <name type="scientific">Glycine max</name>
    <name type="common">Soybean</name>
    <name type="synonym">Glycine hispida</name>
    <dbReference type="NCBI Taxonomy" id="3847"/>
    <lineage>
        <taxon>Eukaryota</taxon>
        <taxon>Viridiplantae</taxon>
        <taxon>Streptophyta</taxon>
        <taxon>Embryophyta</taxon>
        <taxon>Tracheophyta</taxon>
        <taxon>Spermatophyta</taxon>
        <taxon>Magnoliopsida</taxon>
        <taxon>eudicotyledons</taxon>
        <taxon>Gunneridae</taxon>
        <taxon>Pentapetalae</taxon>
        <taxon>rosids</taxon>
        <taxon>fabids</taxon>
        <taxon>Fabales</taxon>
        <taxon>Fabaceae</taxon>
        <taxon>Papilionoideae</taxon>
        <taxon>50 kb inversion clade</taxon>
        <taxon>NPAAA clade</taxon>
        <taxon>indigoferoid/millettioid clade</taxon>
        <taxon>Phaseoleae</taxon>
        <taxon>Glycine</taxon>
        <taxon>Glycine subgen. Soja</taxon>
    </lineage>
</organism>
<dbReference type="SUPFAM" id="SSF53756">
    <property type="entry name" value="UDP-Glycosyltransferase/glycogen phosphorylase"/>
    <property type="match status" value="1"/>
</dbReference>